<proteinExistence type="predicted"/>
<evidence type="ECO:0000313" key="2">
    <source>
        <dbReference type="Proteomes" id="UP001055811"/>
    </source>
</evidence>
<protein>
    <submittedName>
        <fullName evidence="1">Uncharacterized protein</fullName>
    </submittedName>
</protein>
<dbReference type="Proteomes" id="UP001055811">
    <property type="component" value="Linkage Group LG01"/>
</dbReference>
<accession>A0ACB9GX32</accession>
<sequence length="87" mass="9882">MELSDATMIRGVATSMLARVLTQLLLEMLETALLNHNTAEEVIRSLSKRAQIYNPPSKRTASNERNHNPHDHTRRSSSFSEFSSTHF</sequence>
<gene>
    <name evidence="1" type="ORF">L2E82_00687</name>
</gene>
<name>A0ACB9GX32_CICIN</name>
<keyword evidence="2" id="KW-1185">Reference proteome</keyword>
<evidence type="ECO:0000313" key="1">
    <source>
        <dbReference type="EMBL" id="KAI3788055.1"/>
    </source>
</evidence>
<comment type="caution">
    <text evidence="1">The sequence shown here is derived from an EMBL/GenBank/DDBJ whole genome shotgun (WGS) entry which is preliminary data.</text>
</comment>
<dbReference type="EMBL" id="CM042009">
    <property type="protein sequence ID" value="KAI3788055.1"/>
    <property type="molecule type" value="Genomic_DNA"/>
</dbReference>
<organism evidence="1 2">
    <name type="scientific">Cichorium intybus</name>
    <name type="common">Chicory</name>
    <dbReference type="NCBI Taxonomy" id="13427"/>
    <lineage>
        <taxon>Eukaryota</taxon>
        <taxon>Viridiplantae</taxon>
        <taxon>Streptophyta</taxon>
        <taxon>Embryophyta</taxon>
        <taxon>Tracheophyta</taxon>
        <taxon>Spermatophyta</taxon>
        <taxon>Magnoliopsida</taxon>
        <taxon>eudicotyledons</taxon>
        <taxon>Gunneridae</taxon>
        <taxon>Pentapetalae</taxon>
        <taxon>asterids</taxon>
        <taxon>campanulids</taxon>
        <taxon>Asterales</taxon>
        <taxon>Asteraceae</taxon>
        <taxon>Cichorioideae</taxon>
        <taxon>Cichorieae</taxon>
        <taxon>Cichoriinae</taxon>
        <taxon>Cichorium</taxon>
    </lineage>
</organism>
<reference evidence="1 2" key="2">
    <citation type="journal article" date="2022" name="Mol. Ecol. Resour.">
        <title>The genomes of chicory, endive, great burdock and yacon provide insights into Asteraceae paleo-polyploidization history and plant inulin production.</title>
        <authorList>
            <person name="Fan W."/>
            <person name="Wang S."/>
            <person name="Wang H."/>
            <person name="Wang A."/>
            <person name="Jiang F."/>
            <person name="Liu H."/>
            <person name="Zhao H."/>
            <person name="Xu D."/>
            <person name="Zhang Y."/>
        </authorList>
    </citation>
    <scope>NUCLEOTIDE SEQUENCE [LARGE SCALE GENOMIC DNA]</scope>
    <source>
        <strain evidence="2">cv. Punajuju</strain>
        <tissue evidence="1">Leaves</tissue>
    </source>
</reference>
<reference evidence="2" key="1">
    <citation type="journal article" date="2022" name="Mol. Ecol. Resour.">
        <title>The genomes of chicory, endive, great burdock and yacon provide insights into Asteraceae palaeo-polyploidization history and plant inulin production.</title>
        <authorList>
            <person name="Fan W."/>
            <person name="Wang S."/>
            <person name="Wang H."/>
            <person name="Wang A."/>
            <person name="Jiang F."/>
            <person name="Liu H."/>
            <person name="Zhao H."/>
            <person name="Xu D."/>
            <person name="Zhang Y."/>
        </authorList>
    </citation>
    <scope>NUCLEOTIDE SEQUENCE [LARGE SCALE GENOMIC DNA]</scope>
    <source>
        <strain evidence="2">cv. Punajuju</strain>
    </source>
</reference>